<keyword evidence="3" id="KW-1185">Reference proteome</keyword>
<accession>A0ABD1C866</accession>
<feature type="compositionally biased region" description="Polar residues" evidence="1">
    <location>
        <begin position="117"/>
        <end position="127"/>
    </location>
</feature>
<gene>
    <name evidence="2" type="ORF">V5N11_009110</name>
</gene>
<organism evidence="2 3">
    <name type="scientific">Cardamine amara subsp. amara</name>
    <dbReference type="NCBI Taxonomy" id="228776"/>
    <lineage>
        <taxon>Eukaryota</taxon>
        <taxon>Viridiplantae</taxon>
        <taxon>Streptophyta</taxon>
        <taxon>Embryophyta</taxon>
        <taxon>Tracheophyta</taxon>
        <taxon>Spermatophyta</taxon>
        <taxon>Magnoliopsida</taxon>
        <taxon>eudicotyledons</taxon>
        <taxon>Gunneridae</taxon>
        <taxon>Pentapetalae</taxon>
        <taxon>rosids</taxon>
        <taxon>malvids</taxon>
        <taxon>Brassicales</taxon>
        <taxon>Brassicaceae</taxon>
        <taxon>Cardamineae</taxon>
        <taxon>Cardamine</taxon>
    </lineage>
</organism>
<dbReference type="AlphaFoldDB" id="A0ABD1C866"/>
<sequence>MLFHSKFHFPWVFSWTLDFSPDPIPIIRRRLKVKWWDKFKIPSNLYPSNISDWIKIQNTNLHKSLPQSSHQSLNQTPETSQFVANKSKMLSMLAAAKSKEKIKVISLRFLTAISDHNSQASGETDSNIPDIDEEIFGNSGT</sequence>
<proteinExistence type="predicted"/>
<evidence type="ECO:0000313" key="2">
    <source>
        <dbReference type="EMBL" id="KAL1225459.1"/>
    </source>
</evidence>
<dbReference type="Proteomes" id="UP001558713">
    <property type="component" value="Unassembled WGS sequence"/>
</dbReference>
<evidence type="ECO:0000256" key="1">
    <source>
        <dbReference type="SAM" id="MobiDB-lite"/>
    </source>
</evidence>
<reference evidence="2 3" key="1">
    <citation type="submission" date="2024-04" db="EMBL/GenBank/DDBJ databases">
        <title>Genome assembly C_amara_ONT_v2.</title>
        <authorList>
            <person name="Yant L."/>
            <person name="Moore C."/>
            <person name="Slenker M."/>
        </authorList>
    </citation>
    <scope>NUCLEOTIDE SEQUENCE [LARGE SCALE GENOMIC DNA]</scope>
    <source>
        <tissue evidence="2">Leaf</tissue>
    </source>
</reference>
<name>A0ABD1C866_CARAN</name>
<evidence type="ECO:0000313" key="3">
    <source>
        <dbReference type="Proteomes" id="UP001558713"/>
    </source>
</evidence>
<protein>
    <submittedName>
        <fullName evidence="2">Uncharacterized protein</fullName>
    </submittedName>
</protein>
<feature type="region of interest" description="Disordered" evidence="1">
    <location>
        <begin position="117"/>
        <end position="141"/>
    </location>
</feature>
<comment type="caution">
    <text evidence="2">The sequence shown here is derived from an EMBL/GenBank/DDBJ whole genome shotgun (WGS) entry which is preliminary data.</text>
</comment>
<dbReference type="EMBL" id="JBANAX010000031">
    <property type="protein sequence ID" value="KAL1225459.1"/>
    <property type="molecule type" value="Genomic_DNA"/>
</dbReference>